<proteinExistence type="predicted"/>
<protein>
    <recommendedName>
        <fullName evidence="1">RNA helicase</fullName>
        <ecNumber evidence="1">3.6.4.13</ecNumber>
    </recommendedName>
</protein>
<reference evidence="8" key="1">
    <citation type="submission" date="2025-08" db="UniProtKB">
        <authorList>
            <consortium name="Ensembl"/>
        </authorList>
    </citation>
    <scope>IDENTIFICATION</scope>
</reference>
<evidence type="ECO:0000259" key="7">
    <source>
        <dbReference type="PROSITE" id="PS51195"/>
    </source>
</evidence>
<dbReference type="GO" id="GO:0003724">
    <property type="term" value="F:RNA helicase activity"/>
    <property type="evidence" value="ECO:0007669"/>
    <property type="project" value="UniProtKB-EC"/>
</dbReference>
<evidence type="ECO:0000256" key="6">
    <source>
        <dbReference type="PROSITE-ProRule" id="PRU00552"/>
    </source>
</evidence>
<dbReference type="Proteomes" id="UP000007754">
    <property type="component" value="Unplaced"/>
</dbReference>
<feature type="short sequence motif" description="Q motif" evidence="6">
    <location>
        <begin position="16"/>
        <end position="44"/>
    </location>
</feature>
<keyword evidence="3" id="KW-0378">Hydrolase</keyword>
<evidence type="ECO:0000256" key="1">
    <source>
        <dbReference type="ARBA" id="ARBA00012552"/>
    </source>
</evidence>
<evidence type="ECO:0000256" key="2">
    <source>
        <dbReference type="ARBA" id="ARBA00022741"/>
    </source>
</evidence>
<dbReference type="GO" id="GO:0016787">
    <property type="term" value="F:hydrolase activity"/>
    <property type="evidence" value="ECO:0007669"/>
    <property type="project" value="UniProtKB-KW"/>
</dbReference>
<dbReference type="AlphaFoldDB" id="A0A674HPL2"/>
<dbReference type="Ensembl" id="ENSTGUT00000030134.1">
    <property type="protein sequence ID" value="ENSTGUP00000036226.1"/>
    <property type="gene ID" value="ENSTGUG00000020454.1"/>
</dbReference>
<dbReference type="GO" id="GO:0005524">
    <property type="term" value="F:ATP binding"/>
    <property type="evidence" value="ECO:0007669"/>
    <property type="project" value="UniProtKB-KW"/>
</dbReference>
<evidence type="ECO:0000256" key="3">
    <source>
        <dbReference type="ARBA" id="ARBA00022801"/>
    </source>
</evidence>
<sequence length="112" mass="12632">MEPDGVIESNWHEVVDSFDEMNLSEALLRGIYAYGFEKPSAIQQRAILPCIKGETSINQYKPVKTSKNQYRPVWPSMVMGSQPSPTFEKLLVILPCIKGKIGQTSIDQYKPV</sequence>
<keyword evidence="4" id="KW-0347">Helicase</keyword>
<dbReference type="PROSITE" id="PS51195">
    <property type="entry name" value="Q_MOTIF"/>
    <property type="match status" value="1"/>
</dbReference>
<dbReference type="InParanoid" id="A0A674HPL2"/>
<name>A0A674HPL2_TAEGU</name>
<feature type="domain" description="DEAD-box RNA helicase Q" evidence="7">
    <location>
        <begin position="16"/>
        <end position="44"/>
    </location>
</feature>
<reference evidence="8" key="2">
    <citation type="submission" date="2025-09" db="UniProtKB">
        <authorList>
            <consortium name="Ensembl"/>
        </authorList>
    </citation>
    <scope>IDENTIFICATION</scope>
</reference>
<dbReference type="InterPro" id="IPR027417">
    <property type="entry name" value="P-loop_NTPase"/>
</dbReference>
<keyword evidence="5" id="KW-0067">ATP-binding</keyword>
<keyword evidence="2" id="KW-0547">Nucleotide-binding</keyword>
<dbReference type="EC" id="3.6.4.13" evidence="1"/>
<keyword evidence="9" id="KW-1185">Reference proteome</keyword>
<organism evidence="8 9">
    <name type="scientific">Taeniopygia guttata</name>
    <name type="common">Zebra finch</name>
    <name type="synonym">Poephila guttata</name>
    <dbReference type="NCBI Taxonomy" id="59729"/>
    <lineage>
        <taxon>Eukaryota</taxon>
        <taxon>Metazoa</taxon>
        <taxon>Chordata</taxon>
        <taxon>Craniata</taxon>
        <taxon>Vertebrata</taxon>
        <taxon>Euteleostomi</taxon>
        <taxon>Archelosauria</taxon>
        <taxon>Archosauria</taxon>
        <taxon>Dinosauria</taxon>
        <taxon>Saurischia</taxon>
        <taxon>Theropoda</taxon>
        <taxon>Coelurosauria</taxon>
        <taxon>Aves</taxon>
        <taxon>Neognathae</taxon>
        <taxon>Neoaves</taxon>
        <taxon>Telluraves</taxon>
        <taxon>Australaves</taxon>
        <taxon>Passeriformes</taxon>
        <taxon>Passeroidea</taxon>
        <taxon>Estrildidae</taxon>
        <taxon>Estrildinae</taxon>
        <taxon>Taeniopygia</taxon>
    </lineage>
</organism>
<evidence type="ECO:0000313" key="9">
    <source>
        <dbReference type="Proteomes" id="UP000007754"/>
    </source>
</evidence>
<evidence type="ECO:0000256" key="4">
    <source>
        <dbReference type="ARBA" id="ARBA00022806"/>
    </source>
</evidence>
<evidence type="ECO:0000256" key="5">
    <source>
        <dbReference type="ARBA" id="ARBA00022840"/>
    </source>
</evidence>
<accession>A0A674HPL2</accession>
<dbReference type="Gene3D" id="3.40.50.300">
    <property type="entry name" value="P-loop containing nucleotide triphosphate hydrolases"/>
    <property type="match status" value="1"/>
</dbReference>
<dbReference type="InterPro" id="IPR014014">
    <property type="entry name" value="RNA_helicase_DEAD_Q_motif"/>
</dbReference>
<evidence type="ECO:0000313" key="8">
    <source>
        <dbReference type="Ensembl" id="ENSTGUP00000036226.1"/>
    </source>
</evidence>
<dbReference type="SUPFAM" id="SSF52540">
    <property type="entry name" value="P-loop containing nucleoside triphosphate hydrolases"/>
    <property type="match status" value="1"/>
</dbReference>
<dbReference type="GeneTree" id="ENSGT00940000153889"/>